<dbReference type="PANTHER" id="PTHR12296">
    <property type="entry name" value="DENN DOMAIN-CONTAINING PROTEIN 4"/>
    <property type="match status" value="1"/>
</dbReference>
<sequence>MAENVSSGLLEACVVLGVSNERLKELSLLQGKDKEPLVEAEVLQVHAPPFVTKESSSNGIEHNHAPAFSRVQRRRSFKKKRDRLVSTISNSGQTNEPAVAASDDLSVPQNIDLIALPQLCFPDGLRITSESREDDYHFLVFTDVFGNQTHGVVAQYCKPVHFHPDNGIHQNGHRLNKLQRLFTTYSICIISKYPYYNALRDCLSRYDPLHNVI</sequence>
<proteinExistence type="predicted"/>
<evidence type="ECO:0000313" key="3">
    <source>
        <dbReference type="Proteomes" id="UP000472262"/>
    </source>
</evidence>
<feature type="domain" description="uDENN" evidence="1">
    <location>
        <begin position="114"/>
        <end position="153"/>
    </location>
</feature>
<dbReference type="Pfam" id="PF03456">
    <property type="entry name" value="uDENN"/>
    <property type="match status" value="1"/>
</dbReference>
<dbReference type="Gene3D" id="3.30.450.200">
    <property type="match status" value="1"/>
</dbReference>
<dbReference type="PANTHER" id="PTHR12296:SF21">
    <property type="entry name" value="DENN DOMAIN-CONTAINING PROTEIN 3"/>
    <property type="match status" value="1"/>
</dbReference>
<dbReference type="GO" id="GO:0032483">
    <property type="term" value="P:regulation of Rab protein signal transduction"/>
    <property type="evidence" value="ECO:0007669"/>
    <property type="project" value="TreeGrafter"/>
</dbReference>
<evidence type="ECO:0000313" key="2">
    <source>
        <dbReference type="Ensembl" id="ENSSGRP00000108870.1"/>
    </source>
</evidence>
<organism evidence="2 3">
    <name type="scientific">Sinocyclocheilus grahami</name>
    <name type="common">Dianchi golden-line fish</name>
    <name type="synonym">Barbus grahami</name>
    <dbReference type="NCBI Taxonomy" id="75366"/>
    <lineage>
        <taxon>Eukaryota</taxon>
        <taxon>Metazoa</taxon>
        <taxon>Chordata</taxon>
        <taxon>Craniata</taxon>
        <taxon>Vertebrata</taxon>
        <taxon>Euteleostomi</taxon>
        <taxon>Actinopterygii</taxon>
        <taxon>Neopterygii</taxon>
        <taxon>Teleostei</taxon>
        <taxon>Ostariophysi</taxon>
        <taxon>Cypriniformes</taxon>
        <taxon>Cyprinidae</taxon>
        <taxon>Cyprininae</taxon>
        <taxon>Sinocyclocheilus</taxon>
    </lineage>
</organism>
<protein>
    <recommendedName>
        <fullName evidence="1">uDENN domain-containing protein</fullName>
    </recommendedName>
</protein>
<reference evidence="2" key="1">
    <citation type="submission" date="2025-05" db="UniProtKB">
        <authorList>
            <consortium name="Ensembl"/>
        </authorList>
    </citation>
    <scope>IDENTIFICATION</scope>
</reference>
<dbReference type="AlphaFoldDB" id="A0A672T3R2"/>
<dbReference type="GO" id="GO:0031410">
    <property type="term" value="C:cytoplasmic vesicle"/>
    <property type="evidence" value="ECO:0007669"/>
    <property type="project" value="TreeGrafter"/>
</dbReference>
<keyword evidence="3" id="KW-1185">Reference proteome</keyword>
<dbReference type="Proteomes" id="UP000472262">
    <property type="component" value="Unassembled WGS sequence"/>
</dbReference>
<dbReference type="Ensembl" id="ENSSGRT00000115673.1">
    <property type="protein sequence ID" value="ENSSGRP00000108869.1"/>
    <property type="gene ID" value="ENSSGRG00000053671.1"/>
</dbReference>
<evidence type="ECO:0000259" key="1">
    <source>
        <dbReference type="Pfam" id="PF03456"/>
    </source>
</evidence>
<dbReference type="OMA" id="TADSYFV"/>
<name>A0A672T3R2_SINGR</name>
<dbReference type="GO" id="GO:0005085">
    <property type="term" value="F:guanyl-nucleotide exchange factor activity"/>
    <property type="evidence" value="ECO:0007669"/>
    <property type="project" value="UniProtKB-ARBA"/>
</dbReference>
<dbReference type="InterPro" id="IPR005113">
    <property type="entry name" value="uDENN_dom"/>
</dbReference>
<dbReference type="InterPro" id="IPR051696">
    <property type="entry name" value="DENN_Domain_GEFs"/>
</dbReference>
<accession>A0A672T3R2</accession>
<dbReference type="Ensembl" id="ENSSGRT00000115674.1">
    <property type="protein sequence ID" value="ENSSGRP00000108870.1"/>
    <property type="gene ID" value="ENSSGRG00000053671.1"/>
</dbReference>